<evidence type="ECO:0000313" key="6">
    <source>
        <dbReference type="Proteomes" id="UP000234420"/>
    </source>
</evidence>
<accession>A0A2N4UTD6</accession>
<dbReference type="Pfam" id="PF00114">
    <property type="entry name" value="Pilin"/>
    <property type="match status" value="1"/>
</dbReference>
<comment type="similarity">
    <text evidence="1 3">Belongs to the N-Me-Phe pilin family.</text>
</comment>
<dbReference type="PANTHER" id="PTHR30093">
    <property type="entry name" value="GENERAL SECRETION PATHWAY PROTEIN G"/>
    <property type="match status" value="1"/>
</dbReference>
<dbReference type="Pfam" id="PF07963">
    <property type="entry name" value="N_methyl"/>
    <property type="match status" value="1"/>
</dbReference>
<dbReference type="PROSITE" id="PS00409">
    <property type="entry name" value="PROKAR_NTER_METHYL"/>
    <property type="match status" value="1"/>
</dbReference>
<name>A0A2N4UTD6_9GAMM</name>
<dbReference type="InterPro" id="IPR012902">
    <property type="entry name" value="N_methyl_site"/>
</dbReference>
<dbReference type="GO" id="GO:0044096">
    <property type="term" value="C:type IV pilus"/>
    <property type="evidence" value="ECO:0007669"/>
    <property type="project" value="TreeGrafter"/>
</dbReference>
<evidence type="ECO:0000313" key="5">
    <source>
        <dbReference type="EMBL" id="PLC58267.1"/>
    </source>
</evidence>
<dbReference type="SUPFAM" id="SSF54523">
    <property type="entry name" value="Pili subunits"/>
    <property type="match status" value="1"/>
</dbReference>
<dbReference type="AlphaFoldDB" id="A0A2N4UTD6"/>
<dbReference type="GO" id="GO:0043107">
    <property type="term" value="P:type IV pilus-dependent motility"/>
    <property type="evidence" value="ECO:0007669"/>
    <property type="project" value="TreeGrafter"/>
</dbReference>
<keyword evidence="3" id="KW-0281">Fimbrium</keyword>
<dbReference type="GO" id="GO:0007155">
    <property type="term" value="P:cell adhesion"/>
    <property type="evidence" value="ECO:0007669"/>
    <property type="project" value="InterPro"/>
</dbReference>
<dbReference type="Gene3D" id="3.30.700.10">
    <property type="entry name" value="Glycoprotein, Type 4 Pilin"/>
    <property type="match status" value="1"/>
</dbReference>
<organism evidence="5 6">
    <name type="scientific">Photobacterium carnosum</name>
    <dbReference type="NCBI Taxonomy" id="2023717"/>
    <lineage>
        <taxon>Bacteria</taxon>
        <taxon>Pseudomonadati</taxon>
        <taxon>Pseudomonadota</taxon>
        <taxon>Gammaproteobacteria</taxon>
        <taxon>Vibrionales</taxon>
        <taxon>Vibrionaceae</taxon>
        <taxon>Photobacterium</taxon>
    </lineage>
</organism>
<dbReference type="PANTHER" id="PTHR30093:SF34">
    <property type="entry name" value="PREPILIN PEPTIDASE-DEPENDENT PROTEIN D"/>
    <property type="match status" value="1"/>
</dbReference>
<evidence type="ECO:0000256" key="3">
    <source>
        <dbReference type="RuleBase" id="RU000389"/>
    </source>
</evidence>
<dbReference type="Proteomes" id="UP000234420">
    <property type="component" value="Unassembled WGS sequence"/>
</dbReference>
<keyword evidence="4" id="KW-0472">Membrane</keyword>
<sequence length="130" mass="13734">MKKQQGFTLIELMIVVAIIGVLSAIAIPAYKDYVAKSEMASAMATMKALITPAELQIQEKGALSTAVSTLGIEEGSNTLGKITATADTLVFTFDEGSLLNKTLTFTRDPDTGWKCVSTAETPTVEGCPNS</sequence>
<keyword evidence="4" id="KW-0812">Transmembrane</keyword>
<dbReference type="NCBIfam" id="TIGR02532">
    <property type="entry name" value="IV_pilin_GFxxxE"/>
    <property type="match status" value="1"/>
</dbReference>
<evidence type="ECO:0000256" key="4">
    <source>
        <dbReference type="SAM" id="Phobius"/>
    </source>
</evidence>
<keyword evidence="2" id="KW-0488">Methylation</keyword>
<protein>
    <submittedName>
        <fullName evidence="5">Pilus assembly protein PilA</fullName>
    </submittedName>
</protein>
<keyword evidence="6" id="KW-1185">Reference proteome</keyword>
<dbReference type="InterPro" id="IPR045584">
    <property type="entry name" value="Pilin-like"/>
</dbReference>
<evidence type="ECO:0000256" key="1">
    <source>
        <dbReference type="ARBA" id="ARBA00005233"/>
    </source>
</evidence>
<keyword evidence="4" id="KW-1133">Transmembrane helix</keyword>
<dbReference type="EMBL" id="NPIB01000008">
    <property type="protein sequence ID" value="PLC58267.1"/>
    <property type="molecule type" value="Genomic_DNA"/>
</dbReference>
<gene>
    <name evidence="5" type="ORF">CIK00_08970</name>
</gene>
<feature type="transmembrane region" description="Helical" evidence="4">
    <location>
        <begin position="12"/>
        <end position="30"/>
    </location>
</feature>
<dbReference type="InterPro" id="IPR001082">
    <property type="entry name" value="Pilin"/>
</dbReference>
<proteinExistence type="inferred from homology"/>
<dbReference type="RefSeq" id="WP_101768551.1">
    <property type="nucleotide sequence ID" value="NZ_BPPU01000001.1"/>
</dbReference>
<evidence type="ECO:0000256" key="2">
    <source>
        <dbReference type="ARBA" id="ARBA00022481"/>
    </source>
</evidence>
<reference evidence="5 6" key="1">
    <citation type="journal article" date="2018" name="Syst. Appl. Microbiol.">
        <title>Photobacterium carnosum sp. nov., isolated from spoiled modified atmosphere packaged poultry meat.</title>
        <authorList>
            <person name="Hilgarth M."/>
            <person name="Fuertes S."/>
            <person name="Ehrmann M."/>
            <person name="Vogel R.F."/>
        </authorList>
    </citation>
    <scope>NUCLEOTIDE SEQUENCE [LARGE SCALE GENOMIC DNA]</scope>
    <source>
        <strain evidence="5 6">TMW 2.2021</strain>
    </source>
</reference>
<comment type="caution">
    <text evidence="5">The sequence shown here is derived from an EMBL/GenBank/DDBJ whole genome shotgun (WGS) entry which is preliminary data.</text>
</comment>